<protein>
    <submittedName>
        <fullName evidence="2">Uncharacterized protein</fullName>
    </submittedName>
</protein>
<gene>
    <name evidence="2" type="ORF">Cch01nite_40380</name>
</gene>
<comment type="caution">
    <text evidence="2">The sequence shown here is derived from an EMBL/GenBank/DDBJ whole genome shotgun (WGS) entry which is preliminary data.</text>
</comment>
<name>A0A919P8P3_9CELL</name>
<sequence length="256" mass="26495">MLSAAAVLAVGSVALTGLGFAVYLLVANEPTSTEAAANSQAGLGTMPSGPHRRDSISAEPMLQVSAQDGRGGVPSSTPAPSLTIPAATEIRASEVPSGFPPTPQGAIGQLAAIEITVLQGMSIPIARDVYEHWSEPGPADASDWELMRNVQAFLGSAAGTDVEDPTTMVVAEPVGAQIKGSDGAGWVVACVLLDVRAMVATEARVAYGHCARMVWEDSERRWVIGAGEPPARAPSTWPGTDLAARAGWRTWISERG</sequence>
<accession>A0A919P8P3</accession>
<keyword evidence="3" id="KW-1185">Reference proteome</keyword>
<reference evidence="2" key="1">
    <citation type="submission" date="2021-01" db="EMBL/GenBank/DDBJ databases">
        <title>Whole genome shotgun sequence of Cellulomonas chitinilytica NBRC 110799.</title>
        <authorList>
            <person name="Komaki H."/>
            <person name="Tamura T."/>
        </authorList>
    </citation>
    <scope>NUCLEOTIDE SEQUENCE</scope>
    <source>
        <strain evidence="2">NBRC 110799</strain>
    </source>
</reference>
<evidence type="ECO:0000256" key="1">
    <source>
        <dbReference type="SAM" id="MobiDB-lite"/>
    </source>
</evidence>
<proteinExistence type="predicted"/>
<organism evidence="2 3">
    <name type="scientific">Cellulomonas chitinilytica</name>
    <dbReference type="NCBI Taxonomy" id="398759"/>
    <lineage>
        <taxon>Bacteria</taxon>
        <taxon>Bacillati</taxon>
        <taxon>Actinomycetota</taxon>
        <taxon>Actinomycetes</taxon>
        <taxon>Micrococcales</taxon>
        <taxon>Cellulomonadaceae</taxon>
        <taxon>Cellulomonas</taxon>
    </lineage>
</organism>
<feature type="region of interest" description="Disordered" evidence="1">
    <location>
        <begin position="36"/>
        <end position="55"/>
    </location>
</feature>
<dbReference type="Proteomes" id="UP000632740">
    <property type="component" value="Unassembled WGS sequence"/>
</dbReference>
<dbReference type="EMBL" id="BONK01000018">
    <property type="protein sequence ID" value="GIG23314.1"/>
    <property type="molecule type" value="Genomic_DNA"/>
</dbReference>
<evidence type="ECO:0000313" key="2">
    <source>
        <dbReference type="EMBL" id="GIG23314.1"/>
    </source>
</evidence>
<evidence type="ECO:0000313" key="3">
    <source>
        <dbReference type="Proteomes" id="UP000632740"/>
    </source>
</evidence>
<dbReference type="AlphaFoldDB" id="A0A919P8P3"/>